<evidence type="ECO:0000313" key="4">
    <source>
        <dbReference type="Proteomes" id="UP001224325"/>
    </source>
</evidence>
<keyword evidence="1" id="KW-1133">Transmembrane helix</keyword>
<dbReference type="AlphaFoldDB" id="A0AAU7EJW2"/>
<evidence type="ECO:0000259" key="2">
    <source>
        <dbReference type="Pfam" id="PF13323"/>
    </source>
</evidence>
<dbReference type="KEGG" id="mlil:QLS71_007900"/>
<keyword evidence="1" id="KW-0472">Membrane</keyword>
<proteinExistence type="predicted"/>
<keyword evidence="1" id="KW-0812">Transmembrane</keyword>
<protein>
    <recommendedName>
        <fullName evidence="2">HMG-CoA reductase N-terminal domain-containing protein</fullName>
    </recommendedName>
</protein>
<dbReference type="Proteomes" id="UP001224325">
    <property type="component" value="Chromosome"/>
</dbReference>
<reference evidence="3" key="1">
    <citation type="submission" date="2024-04" db="EMBL/GenBank/DDBJ databases">
        <title>Mariniflexile litorale, isolated from the shallow sediments of the Sea of Japan.</title>
        <authorList>
            <person name="Romanenko L."/>
            <person name="Isaeva M."/>
        </authorList>
    </citation>
    <scope>NUCLEOTIDE SEQUENCE [LARGE SCALE GENOMIC DNA]</scope>
    <source>
        <strain evidence="3">KMM 9835</strain>
    </source>
</reference>
<evidence type="ECO:0000256" key="1">
    <source>
        <dbReference type="SAM" id="Phobius"/>
    </source>
</evidence>
<dbReference type="Pfam" id="PF13323">
    <property type="entry name" value="HPIH"/>
    <property type="match status" value="1"/>
</dbReference>
<dbReference type="InterPro" id="IPR025583">
    <property type="entry name" value="HMG-CoA_N_dom"/>
</dbReference>
<feature type="transmembrane region" description="Helical" evidence="1">
    <location>
        <begin position="23"/>
        <end position="43"/>
    </location>
</feature>
<dbReference type="EMBL" id="CP155618">
    <property type="protein sequence ID" value="XBL15928.1"/>
    <property type="molecule type" value="Genomic_DNA"/>
</dbReference>
<organism evidence="3 4">
    <name type="scientific">Mariniflexile litorale</name>
    <dbReference type="NCBI Taxonomy" id="3045158"/>
    <lineage>
        <taxon>Bacteria</taxon>
        <taxon>Pseudomonadati</taxon>
        <taxon>Bacteroidota</taxon>
        <taxon>Flavobacteriia</taxon>
        <taxon>Flavobacteriales</taxon>
        <taxon>Flavobacteriaceae</taxon>
        <taxon>Mariniflexile</taxon>
    </lineage>
</organism>
<feature type="domain" description="HMG-CoA reductase N-terminal" evidence="2">
    <location>
        <begin position="26"/>
        <end position="111"/>
    </location>
</feature>
<accession>A0AAU7EJW2</accession>
<dbReference type="RefSeq" id="WP_308993682.1">
    <property type="nucleotide sequence ID" value="NZ_CP155618.1"/>
</dbReference>
<sequence>MKENMPSLKNFKNLKASSITESVIAISIISICALVAFTIYLNVIKQNKSIHYYNAKHTINFLIEESVQQNDYEDNSYSYNEYTIDKKVGVNKRNHTALLTFTFKSGNKTNVITKLISYNEY</sequence>
<name>A0AAU7EJW2_9FLAO</name>
<keyword evidence="4" id="KW-1185">Reference proteome</keyword>
<evidence type="ECO:0000313" key="3">
    <source>
        <dbReference type="EMBL" id="XBL15928.1"/>
    </source>
</evidence>
<gene>
    <name evidence="3" type="ORF">QLS71_007900</name>
</gene>